<dbReference type="EMBL" id="CP159485">
    <property type="protein sequence ID" value="XCI29544.1"/>
    <property type="molecule type" value="Genomic_DNA"/>
</dbReference>
<keyword evidence="1" id="KW-1133">Transmembrane helix</keyword>
<keyword evidence="1" id="KW-0472">Membrane</keyword>
<reference evidence="2" key="2">
    <citation type="submission" date="2024-06" db="EMBL/GenBank/DDBJ databases">
        <authorList>
            <person name="Petrova K.O."/>
            <person name="Toshchakov S.V."/>
            <person name="Boltjanskaja Y.V."/>
            <person name="Kevbrin V.V."/>
        </authorList>
    </citation>
    <scope>NUCLEOTIDE SEQUENCE</scope>
    <source>
        <strain evidence="2">Z-710</strain>
    </source>
</reference>
<feature type="transmembrane region" description="Helical" evidence="1">
    <location>
        <begin position="30"/>
        <end position="50"/>
    </location>
</feature>
<dbReference type="RefSeq" id="WP_353894092.1">
    <property type="nucleotide sequence ID" value="NZ_CP159485.1"/>
</dbReference>
<sequence length="87" mass="9800">MSKGYFKTLAVIAMIVTGLLYFPSVSVDSVGGVFSICWYTIAFISLTACYKEMRNQDKKAAETKVLPNAKVKYKQESRRSKTKLYDA</sequence>
<protein>
    <recommendedName>
        <fullName evidence="3">TMhelix containing protein</fullName>
    </recommendedName>
</protein>
<evidence type="ECO:0000256" key="1">
    <source>
        <dbReference type="SAM" id="Phobius"/>
    </source>
</evidence>
<dbReference type="AlphaFoldDB" id="A0AAU8HVX4"/>
<keyword evidence="1" id="KW-0812">Transmembrane</keyword>
<reference evidence="2" key="1">
    <citation type="journal article" date="2018" name="Antonie Van Leeuwenhoek">
        <title>Proteinivorax hydrogeniformans sp. nov., an anaerobic, haloalkaliphilic bacterium fermenting proteinaceous compounds with high hydrogen production.</title>
        <authorList>
            <person name="Boltyanskaya Y."/>
            <person name="Detkova E."/>
            <person name="Pimenov N."/>
            <person name="Kevbrin V."/>
        </authorList>
    </citation>
    <scope>NUCLEOTIDE SEQUENCE</scope>
    <source>
        <strain evidence="2">Z-710</strain>
    </source>
</reference>
<accession>A0AAU8HVX4</accession>
<gene>
    <name evidence="2" type="ORF">PRVXH_000867</name>
</gene>
<evidence type="ECO:0000313" key="2">
    <source>
        <dbReference type="EMBL" id="XCI29544.1"/>
    </source>
</evidence>
<name>A0AAU8HVX4_9FIRM</name>
<organism evidence="2">
    <name type="scientific">Proteinivorax hydrogeniformans</name>
    <dbReference type="NCBI Taxonomy" id="1826727"/>
    <lineage>
        <taxon>Bacteria</taxon>
        <taxon>Bacillati</taxon>
        <taxon>Bacillota</taxon>
        <taxon>Clostridia</taxon>
        <taxon>Eubacteriales</taxon>
        <taxon>Proteinivoracaceae</taxon>
        <taxon>Proteinivorax</taxon>
    </lineage>
</organism>
<feature type="transmembrane region" description="Helical" evidence="1">
    <location>
        <begin position="5"/>
        <end position="24"/>
    </location>
</feature>
<proteinExistence type="predicted"/>
<evidence type="ECO:0008006" key="3">
    <source>
        <dbReference type="Google" id="ProtNLM"/>
    </source>
</evidence>